<dbReference type="Proteomes" id="UP000054279">
    <property type="component" value="Unassembled WGS sequence"/>
</dbReference>
<dbReference type="HOGENOM" id="CLU_1922196_0_0_1"/>
<feature type="non-terminal residue" evidence="1">
    <location>
        <position position="132"/>
    </location>
</feature>
<keyword evidence="3" id="KW-1185">Reference proteome</keyword>
<name>A0A0C9TRD6_SPHS4</name>
<evidence type="ECO:0000313" key="2">
    <source>
        <dbReference type="EMBL" id="KIJ32867.1"/>
    </source>
</evidence>
<organism evidence="1 3">
    <name type="scientific">Sphaerobolus stellatus (strain SS14)</name>
    <dbReference type="NCBI Taxonomy" id="990650"/>
    <lineage>
        <taxon>Eukaryota</taxon>
        <taxon>Fungi</taxon>
        <taxon>Dikarya</taxon>
        <taxon>Basidiomycota</taxon>
        <taxon>Agaricomycotina</taxon>
        <taxon>Agaricomycetes</taxon>
        <taxon>Phallomycetidae</taxon>
        <taxon>Geastrales</taxon>
        <taxon>Sphaerobolaceae</taxon>
        <taxon>Sphaerobolus</taxon>
    </lineage>
</organism>
<evidence type="ECO:0000313" key="3">
    <source>
        <dbReference type="Proteomes" id="UP000054279"/>
    </source>
</evidence>
<reference evidence="1 3" key="1">
    <citation type="submission" date="2014-06" db="EMBL/GenBank/DDBJ databases">
        <title>Evolutionary Origins and Diversification of the Mycorrhizal Mutualists.</title>
        <authorList>
            <consortium name="DOE Joint Genome Institute"/>
            <consortium name="Mycorrhizal Genomics Consortium"/>
            <person name="Kohler A."/>
            <person name="Kuo A."/>
            <person name="Nagy L.G."/>
            <person name="Floudas D."/>
            <person name="Copeland A."/>
            <person name="Barry K.W."/>
            <person name="Cichocki N."/>
            <person name="Veneault-Fourrey C."/>
            <person name="LaButti K."/>
            <person name="Lindquist E.A."/>
            <person name="Lipzen A."/>
            <person name="Lundell T."/>
            <person name="Morin E."/>
            <person name="Murat C."/>
            <person name="Riley R."/>
            <person name="Ohm R."/>
            <person name="Sun H."/>
            <person name="Tunlid A."/>
            <person name="Henrissat B."/>
            <person name="Grigoriev I.V."/>
            <person name="Hibbett D.S."/>
            <person name="Martin F."/>
        </authorList>
    </citation>
    <scope>NUCLEOTIDE SEQUENCE [LARGE SCALE GENOMIC DNA]</scope>
    <source>
        <strain evidence="1 3">SS14</strain>
    </source>
</reference>
<dbReference type="OrthoDB" id="2624308at2759"/>
<dbReference type="EMBL" id="KN837222">
    <property type="protein sequence ID" value="KIJ32758.1"/>
    <property type="molecule type" value="Genomic_DNA"/>
</dbReference>
<dbReference type="EMBL" id="KN837220">
    <property type="protein sequence ID" value="KIJ32867.1"/>
    <property type="molecule type" value="Genomic_DNA"/>
</dbReference>
<proteinExistence type="predicted"/>
<sequence length="132" mass="14899">ALIVEAIVRDEAGNFIDRNYLGKALNGLLPRQARVQDLRGKDGWEDLAWLLELNQGFYNTTGLAAVRSVAEFNVPSYRWLGKPMPPKEGSERLETIVTSFPVRVQLNDGRIDPALFFMGPRTILLDQSLQRD</sequence>
<feature type="non-terminal residue" evidence="1">
    <location>
        <position position="1"/>
    </location>
</feature>
<dbReference type="AlphaFoldDB" id="A0A0C9TRD6"/>
<gene>
    <name evidence="2" type="ORF">M422DRAFT_126287</name>
    <name evidence="1" type="ORF">M422DRAFT_127423</name>
</gene>
<accession>A0A0C9TRD6</accession>
<protein>
    <submittedName>
        <fullName evidence="1">Uncharacterized protein</fullName>
    </submittedName>
</protein>
<evidence type="ECO:0000313" key="1">
    <source>
        <dbReference type="EMBL" id="KIJ32758.1"/>
    </source>
</evidence>